<dbReference type="InterPro" id="IPR012474">
    <property type="entry name" value="Frigida"/>
</dbReference>
<evidence type="ECO:0000313" key="5">
    <source>
        <dbReference type="EMBL" id="KAJ4843231.1"/>
    </source>
</evidence>
<reference evidence="5" key="2">
    <citation type="journal article" date="2023" name="Plants (Basel)">
        <title>Annotation of the Turnera subulata (Passifloraceae) Draft Genome Reveals the S-Locus Evolved after the Divergence of Turneroideae from Passifloroideae in a Stepwise Manner.</title>
        <authorList>
            <person name="Henning P.M."/>
            <person name="Roalson E.H."/>
            <person name="Mir W."/>
            <person name="McCubbin A.G."/>
            <person name="Shore J.S."/>
        </authorList>
    </citation>
    <scope>NUCLEOTIDE SEQUENCE</scope>
    <source>
        <strain evidence="5">F60SS</strain>
    </source>
</reference>
<gene>
    <name evidence="5" type="primary">ZIP4_2</name>
    <name evidence="5" type="ORF">Tsubulata_008735</name>
</gene>
<evidence type="ECO:0000256" key="2">
    <source>
        <dbReference type="ARBA" id="ARBA00031845"/>
    </source>
</evidence>
<dbReference type="Proteomes" id="UP001141552">
    <property type="component" value="Unassembled WGS sequence"/>
</dbReference>
<proteinExistence type="predicted"/>
<reference evidence="5" key="1">
    <citation type="submission" date="2022-02" db="EMBL/GenBank/DDBJ databases">
        <authorList>
            <person name="Henning P.M."/>
            <person name="McCubbin A.G."/>
            <person name="Shore J.S."/>
        </authorList>
    </citation>
    <scope>NUCLEOTIDE SEQUENCE</scope>
    <source>
        <strain evidence="5">F60SS</strain>
        <tissue evidence="5">Leaves</tissue>
    </source>
</reference>
<dbReference type="InterPro" id="IPR011990">
    <property type="entry name" value="TPR-like_helical_dom_sf"/>
</dbReference>
<comment type="caution">
    <text evidence="5">The sequence shown here is derived from an EMBL/GenBank/DDBJ whole genome shotgun (WGS) entry which is preliminary data.</text>
</comment>
<evidence type="ECO:0000256" key="4">
    <source>
        <dbReference type="SAM" id="MobiDB-lite"/>
    </source>
</evidence>
<dbReference type="InterPro" id="IPR013940">
    <property type="entry name" value="Spo22/ZIP4/TEX11"/>
</dbReference>
<dbReference type="Pfam" id="PF07899">
    <property type="entry name" value="Frigida"/>
    <property type="match status" value="2"/>
</dbReference>
<dbReference type="SUPFAM" id="SSF48452">
    <property type="entry name" value="TPR-like"/>
    <property type="match status" value="1"/>
</dbReference>
<name>A0A9Q0G7E4_9ROSI</name>
<keyword evidence="6" id="KW-1185">Reference proteome</keyword>
<feature type="region of interest" description="Disordered" evidence="4">
    <location>
        <begin position="439"/>
        <end position="461"/>
    </location>
</feature>
<accession>A0A9Q0G7E4</accession>
<feature type="region of interest" description="Disordered" evidence="4">
    <location>
        <begin position="536"/>
        <end position="555"/>
    </location>
</feature>
<dbReference type="SMART" id="SM00028">
    <property type="entry name" value="TPR"/>
    <property type="match status" value="4"/>
</dbReference>
<dbReference type="GO" id="GO:0051321">
    <property type="term" value="P:meiotic cell cycle"/>
    <property type="evidence" value="ECO:0007669"/>
    <property type="project" value="UniProtKB-KW"/>
</dbReference>
<dbReference type="InterPro" id="IPR039057">
    <property type="entry name" value="Spo22/ZIP4"/>
</dbReference>
<dbReference type="PANTHER" id="PTHR40375">
    <property type="entry name" value="SPORULATION-SPECIFIC PROTEIN 22"/>
    <property type="match status" value="1"/>
</dbReference>
<evidence type="ECO:0000256" key="3">
    <source>
        <dbReference type="SAM" id="Coils"/>
    </source>
</evidence>
<keyword evidence="3" id="KW-0175">Coiled coil</keyword>
<feature type="coiled-coil region" evidence="3">
    <location>
        <begin position="11"/>
        <end position="81"/>
    </location>
</feature>
<organism evidence="5 6">
    <name type="scientific">Turnera subulata</name>
    <dbReference type="NCBI Taxonomy" id="218843"/>
    <lineage>
        <taxon>Eukaryota</taxon>
        <taxon>Viridiplantae</taxon>
        <taxon>Streptophyta</taxon>
        <taxon>Embryophyta</taxon>
        <taxon>Tracheophyta</taxon>
        <taxon>Spermatophyta</taxon>
        <taxon>Magnoliopsida</taxon>
        <taxon>eudicotyledons</taxon>
        <taxon>Gunneridae</taxon>
        <taxon>Pentapetalae</taxon>
        <taxon>rosids</taxon>
        <taxon>fabids</taxon>
        <taxon>Malpighiales</taxon>
        <taxon>Passifloraceae</taxon>
        <taxon>Turnera</taxon>
    </lineage>
</organism>
<dbReference type="OrthoDB" id="65716at2759"/>
<dbReference type="Gene3D" id="1.25.40.10">
    <property type="entry name" value="Tetratricopeptide repeat domain"/>
    <property type="match status" value="2"/>
</dbReference>
<keyword evidence="1" id="KW-0469">Meiosis</keyword>
<sequence>MEDTESVATLMDSTTSKIQQLQKAFAELESHRAVTLNMKWKELEEHFHGLERSLKRRFHELEDQEKQYENKTRKAQEMLKKREAAVTAKEQACLERLQKKRDAAVFAITNALEKHRKVSSVKPAALPCDDQDELPTVEDPPADVMAAESNFKEVTGSSENASLEALSYPHLVKLCEDMDSDSLHKFISDNRKNLAVLREELPLALKAAVNPAQLVLNSLVDFYPAEVSNVDGKKDSSLLGIRRTCIMLMECLSNLLMFPDLTLRSRQRQLLKNGNQSWILLMLMPVMGTPWRHMHSCNFWLPLEELSRLIPMVSRRRQAAELCRFLGLSEKMPGVIEVLVNSGRQIDAVNLAFAFDLTEQFSPVPLLKAYLKEARKISSPVKSGNASPTTMQNEVNERELAALKAVIKCIEEHKLEEQYPVDPLQKRLLLLEKAKADNKRATEAAKPQSKRPRANGVGCGPRVTNVAADKAFYPRVSDRYPQYVYDRPSYIYPVPTDNHVTPMMGSATYNFPPSPGNYFGNGYQYQTPIAEISTQDVLQPKQSPKPDHQHQQHLQHQTLSQIESLIKHAENLSSVPETLPTYLRQTLAHLGQLVPFPNALKLQIWKLSYRLWNACVDISNSSAAAVRGPPSSSSAVVVRRLSASLRHVASDMLSLASDVSGVPSPVVKSASFYLKTGLIWHDLKSFDLASTCFERAADLASKLDVAKISDSGERKLLFDLNLARSRTAWELSDRNLAVALLNRAKTLLFGSSDHYKLLADEYLSFAKSILSSNHDEANNMALTEALKLMNEALDLCEKGSSTARTREQVMELKELRLKSLRFISAVHLQKGEYDSVIKCVRVLREGGTDGGDHHASLPVLAMKAWLGLGRYGEAEKELRGMVVNKGIPEGVWISAVEAYFEAAGTAGAETAKGVFLGLLGRCHVSAGAAVRLAHRVVGSGGVGDGARVKAKVVSELVSDERVVALFAGEAATKERTAMHAILWNCASDHFRLKDYETSAEMCEKSLLYMPHDLENRILRAKGFRVLCLCYLGLSQLDRAQEYINEAEKLEPNIASAFLKFKIYLQKNDKDGAINQLQAMRTCLDFTPEFLCLSAHEAVACRVVPVAVAALSNLLNFYTAGKTMPVAEVVVLRTVITILTQDTGSEQEVLKFLKRAHERASELGTDAFFGKEEAGRRERNWFAVMSWNLGTNCGKEMNYELSVEFMILVCEFYGLIDGQEDETRVIVCKSLILAVSGMIKLERQRNATLIDSEVKQAIKLLDRAGKMLTSISTGAPTQDGKFSTIEPDFFFMYTFIAYDIHGRLDNGGPQQLLLVKDFANSKACKPKYLLEIGLDASEGPRSDPEVATFALSQCLSALLSSPSPGYQDVALALRRLIAVATIHKGDADDDAVHGMYKQAYRIMVGLKEGEYPIEEGKWLATSAWNRSALPVRLGKADAAKKWMNVGLDLARKVPGMETYRACMEDFLAAFEKQFPVCNNG</sequence>
<protein>
    <recommendedName>
        <fullName evidence="2">Protein ZIP4 homolog</fullName>
    </recommendedName>
</protein>
<dbReference type="PANTHER" id="PTHR40375:SF2">
    <property type="entry name" value="SPORULATION-SPECIFIC PROTEIN 22"/>
    <property type="match status" value="1"/>
</dbReference>
<evidence type="ECO:0000313" key="6">
    <source>
        <dbReference type="Proteomes" id="UP001141552"/>
    </source>
</evidence>
<dbReference type="EMBL" id="JAKUCV010002291">
    <property type="protein sequence ID" value="KAJ4843231.1"/>
    <property type="molecule type" value="Genomic_DNA"/>
</dbReference>
<dbReference type="Pfam" id="PF08631">
    <property type="entry name" value="SPO22"/>
    <property type="match status" value="1"/>
</dbReference>
<evidence type="ECO:0000256" key="1">
    <source>
        <dbReference type="ARBA" id="ARBA00023254"/>
    </source>
</evidence>
<dbReference type="InterPro" id="IPR019734">
    <property type="entry name" value="TPR_rpt"/>
</dbReference>
<dbReference type="GO" id="GO:0090173">
    <property type="term" value="P:regulation of synaptonemal complex assembly"/>
    <property type="evidence" value="ECO:0007669"/>
    <property type="project" value="InterPro"/>
</dbReference>